<dbReference type="EMBL" id="OC321362">
    <property type="protein sequence ID" value="CAD7409921.1"/>
    <property type="molecule type" value="Genomic_DNA"/>
</dbReference>
<name>A0A7R9D9Y9_TIMCR</name>
<dbReference type="AlphaFoldDB" id="A0A7R9D9Y9"/>
<evidence type="ECO:0000313" key="1">
    <source>
        <dbReference type="EMBL" id="CAD7409921.1"/>
    </source>
</evidence>
<organism evidence="1">
    <name type="scientific">Timema cristinae</name>
    <name type="common">Walking stick</name>
    <dbReference type="NCBI Taxonomy" id="61476"/>
    <lineage>
        <taxon>Eukaryota</taxon>
        <taxon>Metazoa</taxon>
        <taxon>Ecdysozoa</taxon>
        <taxon>Arthropoda</taxon>
        <taxon>Hexapoda</taxon>
        <taxon>Insecta</taxon>
        <taxon>Pterygota</taxon>
        <taxon>Neoptera</taxon>
        <taxon>Polyneoptera</taxon>
        <taxon>Phasmatodea</taxon>
        <taxon>Timematodea</taxon>
        <taxon>Timematoidea</taxon>
        <taxon>Timematidae</taxon>
        <taxon>Timema</taxon>
    </lineage>
</organism>
<protein>
    <submittedName>
        <fullName evidence="1">Uncharacterized protein</fullName>
    </submittedName>
</protein>
<accession>A0A7R9D9Y9</accession>
<reference evidence="1" key="1">
    <citation type="submission" date="2020-11" db="EMBL/GenBank/DDBJ databases">
        <authorList>
            <person name="Tran Van P."/>
        </authorList>
    </citation>
    <scope>NUCLEOTIDE SEQUENCE</scope>
</reference>
<sequence>MVVTSALGTRDYFWWNPDEYKFLDEELVECGDVAFSLSNSYNLNFHEVLNITKLYYIWFYDETTPETSRQTWVKQLNKDFRQSEFNKSGISKSYKQVRNYQRFLLGSTLQLYFCPDITNVTKLKEQDQWGAFRRVHTFLNRITRRPVLSTFLKKKPWKYEESLDFFKDKDVVPEEYAKYVEIIFPYWSSCRYIDAARDAQEFFSSARVSLSLGLRGFRTYPLRKSNLYATSFRRVKHLLTDQVVRYITPMKEFPDLHFTTHGEYLLNFLRVLQSFDGLISDQLKNDIDAVMPYYDKNYEDAGERRYRDSFGDQKSLQGFQVSDIAFYDFNSNAHISYPLSSDKICPVCNSTAQKYATRYGLNVTSTWKVLHFLHSKYYSSWNETYRFNSLRRDFKYLVPYLKSEYSQPEPDKILIMFNFFHHLIMITLKSLLDMDWLVHDGNLEYFQKVQEFFEAKFHRSFEYYPRILKRPFWYHQYDNFIEGFKSIDEITSEWILTTLEGLSELGVDADLEEAIRIILPYFDDESSDFYVQAIAMRQFNKYEERGFVLENCLKAFDVEKLKREGHFDSFMRVENCLQIDFPLFGRYLPDVRAYVFTHRKTYFMDCLPVMLSSPLVPSQVKSDLLVLMPSFNKTHPESMRIIGGDLGGEVQPSNGVVLPPTLAFSFLEIGGGGHITGQEYCNTCPTQQRREYPAESTYVYNKLHNIRWAGVPSRKKRVRRGSASQMQPTDTFVTGACCAHLICYTAAYSRRYCV</sequence>
<gene>
    <name evidence="1" type="ORF">TCEB3V08_LOCUS10240</name>
</gene>
<proteinExistence type="predicted"/>